<evidence type="ECO:0000256" key="1">
    <source>
        <dbReference type="ARBA" id="ARBA00000085"/>
    </source>
</evidence>
<evidence type="ECO:0000256" key="2">
    <source>
        <dbReference type="ARBA" id="ARBA00012438"/>
    </source>
</evidence>
<keyword evidence="5" id="KW-0547">Nucleotide-binding</keyword>
<dbReference type="InterPro" id="IPR003594">
    <property type="entry name" value="HATPase_dom"/>
</dbReference>
<reference evidence="11 12" key="1">
    <citation type="journal article" date="2016" name="Nat. Commun.">
        <title>Thousands of microbial genomes shed light on interconnected biogeochemical processes in an aquifer system.</title>
        <authorList>
            <person name="Anantharaman K."/>
            <person name="Brown C.T."/>
            <person name="Hug L.A."/>
            <person name="Sharon I."/>
            <person name="Castelle C.J."/>
            <person name="Probst A.J."/>
            <person name="Thomas B.C."/>
            <person name="Singh A."/>
            <person name="Wilkins M.J."/>
            <person name="Karaoz U."/>
            <person name="Brodie E.L."/>
            <person name="Williams K.H."/>
            <person name="Hubbard S.S."/>
            <person name="Banfield J.F."/>
        </authorList>
    </citation>
    <scope>NUCLEOTIDE SEQUENCE [LARGE SCALE GENOMIC DNA]</scope>
</reference>
<dbReference type="EC" id="2.7.13.3" evidence="2"/>
<evidence type="ECO:0000256" key="7">
    <source>
        <dbReference type="ARBA" id="ARBA00022840"/>
    </source>
</evidence>
<dbReference type="SUPFAM" id="SSF55874">
    <property type="entry name" value="ATPase domain of HSP90 chaperone/DNA topoisomerase II/histidine kinase"/>
    <property type="match status" value="1"/>
</dbReference>
<dbReference type="PROSITE" id="PS50113">
    <property type="entry name" value="PAC"/>
    <property type="match status" value="1"/>
</dbReference>
<keyword evidence="3" id="KW-0597">Phosphoprotein</keyword>
<dbReference type="GO" id="GO:0000155">
    <property type="term" value="F:phosphorelay sensor kinase activity"/>
    <property type="evidence" value="ECO:0007669"/>
    <property type="project" value="InterPro"/>
</dbReference>
<keyword evidence="4" id="KW-0808">Transferase</keyword>
<gene>
    <name evidence="11" type="ORF">A2519_16925</name>
</gene>
<dbReference type="InterPro" id="IPR005467">
    <property type="entry name" value="His_kinase_dom"/>
</dbReference>
<evidence type="ECO:0000256" key="8">
    <source>
        <dbReference type="ARBA" id="ARBA00023012"/>
    </source>
</evidence>
<dbReference type="Gene3D" id="1.10.287.130">
    <property type="match status" value="1"/>
</dbReference>
<evidence type="ECO:0000259" key="10">
    <source>
        <dbReference type="PROSITE" id="PS50113"/>
    </source>
</evidence>
<dbReference type="PRINTS" id="PR00344">
    <property type="entry name" value="BCTRLSENSOR"/>
</dbReference>
<dbReference type="Pfam" id="PF02518">
    <property type="entry name" value="HATPase_c"/>
    <property type="match status" value="1"/>
</dbReference>
<sequence length="289" mass="31952">MKKIICTTRDITERKQLEEELKKSEIRSAEIVDIFEDITEQKQTDTERLKQHEALLHMGRSAAMNELATSLAHEINQPLAAILSNAQSILRFLDAEKPDMDEVRDALKDIMDDNRRISAVIKELRNYLKKGEIKREPLDMAGLLEEVLVLSHSDLAIRSITIQKAFDPNLPKVLGNRVQIQQVILNLVMNGCDAMEKAASTDRMITVSAGTDNSGNVLVDISDCGHGFSKTESSKAFETFFTTKPNGLGLGLATCKSIVESHGGRLSVRNNPDKGATVSFTLPIHTGNP</sequence>
<dbReference type="PANTHER" id="PTHR43065">
    <property type="entry name" value="SENSOR HISTIDINE KINASE"/>
    <property type="match status" value="1"/>
</dbReference>
<dbReference type="SMART" id="SM00388">
    <property type="entry name" value="HisKA"/>
    <property type="match status" value="1"/>
</dbReference>
<protein>
    <recommendedName>
        <fullName evidence="2">histidine kinase</fullName>
        <ecNumber evidence="2">2.7.13.3</ecNumber>
    </recommendedName>
</protein>
<accession>A0A1F7F317</accession>
<evidence type="ECO:0000256" key="4">
    <source>
        <dbReference type="ARBA" id="ARBA00022679"/>
    </source>
</evidence>
<dbReference type="AlphaFoldDB" id="A0A1F7F317"/>
<feature type="domain" description="Histidine kinase" evidence="9">
    <location>
        <begin position="70"/>
        <end position="286"/>
    </location>
</feature>
<evidence type="ECO:0000313" key="11">
    <source>
        <dbReference type="EMBL" id="OGK01074.1"/>
    </source>
</evidence>
<dbReference type="SUPFAM" id="SSF47384">
    <property type="entry name" value="Homodimeric domain of signal transducing histidine kinase"/>
    <property type="match status" value="1"/>
</dbReference>
<evidence type="ECO:0000256" key="3">
    <source>
        <dbReference type="ARBA" id="ARBA00022553"/>
    </source>
</evidence>
<evidence type="ECO:0000256" key="5">
    <source>
        <dbReference type="ARBA" id="ARBA00022741"/>
    </source>
</evidence>
<dbReference type="InterPro" id="IPR004358">
    <property type="entry name" value="Sig_transdc_His_kin-like_C"/>
</dbReference>
<dbReference type="Proteomes" id="UP000179243">
    <property type="component" value="Unassembled WGS sequence"/>
</dbReference>
<evidence type="ECO:0000313" key="12">
    <source>
        <dbReference type="Proteomes" id="UP000179243"/>
    </source>
</evidence>
<dbReference type="InterPro" id="IPR036890">
    <property type="entry name" value="HATPase_C_sf"/>
</dbReference>
<dbReference type="GO" id="GO:0005524">
    <property type="term" value="F:ATP binding"/>
    <property type="evidence" value="ECO:0007669"/>
    <property type="project" value="UniProtKB-KW"/>
</dbReference>
<keyword evidence="6" id="KW-0418">Kinase</keyword>
<dbReference type="PANTHER" id="PTHR43065:SF10">
    <property type="entry name" value="PEROXIDE STRESS-ACTIVATED HISTIDINE KINASE MAK3"/>
    <property type="match status" value="1"/>
</dbReference>
<keyword evidence="8" id="KW-0902">Two-component regulatory system</keyword>
<feature type="domain" description="PAC" evidence="10">
    <location>
        <begin position="1"/>
        <end position="23"/>
    </location>
</feature>
<keyword evidence="7" id="KW-0067">ATP-binding</keyword>
<dbReference type="PROSITE" id="PS50109">
    <property type="entry name" value="HIS_KIN"/>
    <property type="match status" value="1"/>
</dbReference>
<proteinExistence type="predicted"/>
<dbReference type="Gene3D" id="3.30.565.10">
    <property type="entry name" value="Histidine kinase-like ATPase, C-terminal domain"/>
    <property type="match status" value="1"/>
</dbReference>
<dbReference type="InterPro" id="IPR036097">
    <property type="entry name" value="HisK_dim/P_sf"/>
</dbReference>
<dbReference type="Pfam" id="PF00512">
    <property type="entry name" value="HisKA"/>
    <property type="match status" value="1"/>
</dbReference>
<dbReference type="InterPro" id="IPR003661">
    <property type="entry name" value="HisK_dim/P_dom"/>
</dbReference>
<comment type="catalytic activity">
    <reaction evidence="1">
        <text>ATP + protein L-histidine = ADP + protein N-phospho-L-histidine.</text>
        <dbReference type="EC" id="2.7.13.3"/>
    </reaction>
</comment>
<dbReference type="EMBL" id="MFYX01000134">
    <property type="protein sequence ID" value="OGK01074.1"/>
    <property type="molecule type" value="Genomic_DNA"/>
</dbReference>
<evidence type="ECO:0000256" key="6">
    <source>
        <dbReference type="ARBA" id="ARBA00022777"/>
    </source>
</evidence>
<comment type="caution">
    <text evidence="11">The sequence shown here is derived from an EMBL/GenBank/DDBJ whole genome shotgun (WGS) entry which is preliminary data.</text>
</comment>
<name>A0A1F7F317_UNCRA</name>
<dbReference type="CDD" id="cd00082">
    <property type="entry name" value="HisKA"/>
    <property type="match status" value="1"/>
</dbReference>
<dbReference type="InterPro" id="IPR000700">
    <property type="entry name" value="PAS-assoc_C"/>
</dbReference>
<dbReference type="SMART" id="SM00387">
    <property type="entry name" value="HATPase_c"/>
    <property type="match status" value="1"/>
</dbReference>
<organism evidence="11 12">
    <name type="scientific">Candidatus Raymondbacteria bacterium RIFOXYD12_FULL_49_13</name>
    <dbReference type="NCBI Taxonomy" id="1817890"/>
    <lineage>
        <taxon>Bacteria</taxon>
        <taxon>Raymondiibacteriota</taxon>
    </lineage>
</organism>
<evidence type="ECO:0000259" key="9">
    <source>
        <dbReference type="PROSITE" id="PS50109"/>
    </source>
</evidence>